<dbReference type="InterPro" id="IPR001789">
    <property type="entry name" value="Sig_transdc_resp-reg_receiver"/>
</dbReference>
<dbReference type="SMART" id="SM00421">
    <property type="entry name" value="HTH_LUXR"/>
    <property type="match status" value="1"/>
</dbReference>
<keyword evidence="2" id="KW-0238">DNA-binding</keyword>
<dbReference type="SUPFAM" id="SSF52172">
    <property type="entry name" value="CheY-like"/>
    <property type="match status" value="1"/>
</dbReference>
<dbReference type="SMART" id="SM00448">
    <property type="entry name" value="REC"/>
    <property type="match status" value="1"/>
</dbReference>
<dbReference type="Gene3D" id="1.10.10.10">
    <property type="entry name" value="Winged helix-like DNA-binding domain superfamily/Winged helix DNA-binding domain"/>
    <property type="match status" value="1"/>
</dbReference>
<keyword evidence="1 3" id="KW-0597">Phosphoprotein</keyword>
<dbReference type="Proteomes" id="UP000254701">
    <property type="component" value="Unassembled WGS sequence"/>
</dbReference>
<feature type="modified residue" description="4-aspartylphosphate" evidence="3">
    <location>
        <position position="62"/>
    </location>
</feature>
<dbReference type="InterPro" id="IPR058245">
    <property type="entry name" value="NreC/VraR/RcsB-like_REC"/>
</dbReference>
<dbReference type="InterPro" id="IPR000792">
    <property type="entry name" value="Tscrpt_reg_LuxR_C"/>
</dbReference>
<dbReference type="PROSITE" id="PS50110">
    <property type="entry name" value="RESPONSE_REGULATORY"/>
    <property type="match status" value="1"/>
</dbReference>
<evidence type="ECO:0000256" key="1">
    <source>
        <dbReference type="ARBA" id="ARBA00022553"/>
    </source>
</evidence>
<evidence type="ECO:0000256" key="2">
    <source>
        <dbReference type="ARBA" id="ARBA00023125"/>
    </source>
</evidence>
<evidence type="ECO:0000259" key="4">
    <source>
        <dbReference type="PROSITE" id="PS50043"/>
    </source>
</evidence>
<organism evidence="6 7">
    <name type="scientific">Aminobacter aminovorans</name>
    <name type="common">Chelatobacter heintzii</name>
    <dbReference type="NCBI Taxonomy" id="83263"/>
    <lineage>
        <taxon>Bacteria</taxon>
        <taxon>Pseudomonadati</taxon>
        <taxon>Pseudomonadota</taxon>
        <taxon>Alphaproteobacteria</taxon>
        <taxon>Hyphomicrobiales</taxon>
        <taxon>Phyllobacteriaceae</taxon>
        <taxon>Aminobacter</taxon>
    </lineage>
</organism>
<dbReference type="AlphaFoldDB" id="A0A380WR94"/>
<proteinExistence type="predicted"/>
<dbReference type="GO" id="GO:0000160">
    <property type="term" value="P:phosphorelay signal transduction system"/>
    <property type="evidence" value="ECO:0007669"/>
    <property type="project" value="InterPro"/>
</dbReference>
<sequence>MNGDHMNRPLTFILADDHALVREGLKMLISTMDNMSVVAEAADGEALLEQVTKTRADLLLLDLGMPGVAGIQFISDIRELVPRLKIIVLTANIEPRTVRAALEVGASGYLTKDGDPEELGEAIEAIGKGGTYLARTVRFAVGEASGSGRQHAVPDILSPVPLTRREREILALVAQGLTAREIAERLGISPLTVRKHRENLMGKLNLHSAAELTAYAVRLGLPTA</sequence>
<protein>
    <submittedName>
        <fullName evidence="6">Nitrogen regulation protein C</fullName>
    </submittedName>
</protein>
<dbReference type="SUPFAM" id="SSF46894">
    <property type="entry name" value="C-terminal effector domain of the bipartite response regulators"/>
    <property type="match status" value="1"/>
</dbReference>
<feature type="domain" description="Response regulatory" evidence="5">
    <location>
        <begin position="11"/>
        <end position="127"/>
    </location>
</feature>
<gene>
    <name evidence="6" type="primary">nreC</name>
    <name evidence="6" type="ORF">NCTC10684_04086</name>
</gene>
<dbReference type="GO" id="GO:0006355">
    <property type="term" value="P:regulation of DNA-templated transcription"/>
    <property type="evidence" value="ECO:0007669"/>
    <property type="project" value="InterPro"/>
</dbReference>
<dbReference type="GO" id="GO:0003677">
    <property type="term" value="F:DNA binding"/>
    <property type="evidence" value="ECO:0007669"/>
    <property type="project" value="UniProtKB-KW"/>
</dbReference>
<name>A0A380WR94_AMIAI</name>
<dbReference type="CDD" id="cd17535">
    <property type="entry name" value="REC_NarL-like"/>
    <property type="match status" value="1"/>
</dbReference>
<evidence type="ECO:0000259" key="5">
    <source>
        <dbReference type="PROSITE" id="PS50110"/>
    </source>
</evidence>
<dbReference type="PRINTS" id="PR00038">
    <property type="entry name" value="HTHLUXR"/>
</dbReference>
<dbReference type="InterPro" id="IPR016032">
    <property type="entry name" value="Sig_transdc_resp-reg_C-effctor"/>
</dbReference>
<dbReference type="PANTHER" id="PTHR43214">
    <property type="entry name" value="TWO-COMPONENT RESPONSE REGULATOR"/>
    <property type="match status" value="1"/>
</dbReference>
<dbReference type="CDD" id="cd06170">
    <property type="entry name" value="LuxR_C_like"/>
    <property type="match status" value="1"/>
</dbReference>
<accession>A0A380WR94</accession>
<dbReference type="Pfam" id="PF00072">
    <property type="entry name" value="Response_reg"/>
    <property type="match status" value="1"/>
</dbReference>
<feature type="domain" description="HTH luxR-type" evidence="4">
    <location>
        <begin position="155"/>
        <end position="220"/>
    </location>
</feature>
<dbReference type="Gene3D" id="3.40.50.2300">
    <property type="match status" value="1"/>
</dbReference>
<reference evidence="6 7" key="1">
    <citation type="submission" date="2018-06" db="EMBL/GenBank/DDBJ databases">
        <authorList>
            <consortium name="Pathogen Informatics"/>
            <person name="Doyle S."/>
        </authorList>
    </citation>
    <scope>NUCLEOTIDE SEQUENCE [LARGE SCALE GENOMIC DNA]</scope>
    <source>
        <strain evidence="6 7">NCTC10684</strain>
    </source>
</reference>
<evidence type="ECO:0000313" key="6">
    <source>
        <dbReference type="EMBL" id="SUU90826.1"/>
    </source>
</evidence>
<dbReference type="PROSITE" id="PS50043">
    <property type="entry name" value="HTH_LUXR_2"/>
    <property type="match status" value="1"/>
</dbReference>
<dbReference type="PROSITE" id="PS00622">
    <property type="entry name" value="HTH_LUXR_1"/>
    <property type="match status" value="1"/>
</dbReference>
<dbReference type="EMBL" id="UFSM01000001">
    <property type="protein sequence ID" value="SUU90826.1"/>
    <property type="molecule type" value="Genomic_DNA"/>
</dbReference>
<dbReference type="InterPro" id="IPR039420">
    <property type="entry name" value="WalR-like"/>
</dbReference>
<dbReference type="Pfam" id="PF00196">
    <property type="entry name" value="GerE"/>
    <property type="match status" value="1"/>
</dbReference>
<dbReference type="InterPro" id="IPR011006">
    <property type="entry name" value="CheY-like_superfamily"/>
</dbReference>
<dbReference type="InterPro" id="IPR036388">
    <property type="entry name" value="WH-like_DNA-bd_sf"/>
</dbReference>
<evidence type="ECO:0000256" key="3">
    <source>
        <dbReference type="PROSITE-ProRule" id="PRU00169"/>
    </source>
</evidence>
<evidence type="ECO:0000313" key="7">
    <source>
        <dbReference type="Proteomes" id="UP000254701"/>
    </source>
</evidence>